<sequence>MTNPIVNLFAFLSLLLFVHCDGSDPAIPEDHRFYETMMVDGRARTYLLNLPPDYYKTNEDLPLVIGLHGTGGNAGQFERDYGLTEKANSAGFIVVYPEGIRSNGVLGVRTWNAGRCCDFAMKNNIDDVLFIRTLIDKLVSTFRVDAKRVYVTGMSNGGMMAYRLACEMPEKIAAIAAVSSTMVVASPCHPSRPVPVLHMHSVLDAKVPYNGGKGIGGYYFPPVDSVLGAWSAANGCAVRDEIRNDDDRFKLTEWLNCTDDVMIQYYLTRDGGHAWPGGQRSGNWGDTPSTVINATDLLWEFFKQFEAQ</sequence>
<dbReference type="Proteomes" id="UP001319200">
    <property type="component" value="Unassembled WGS sequence"/>
</dbReference>
<organism evidence="8 9">
    <name type="scientific">Chryseosolibacter histidini</name>
    <dbReference type="NCBI Taxonomy" id="2782349"/>
    <lineage>
        <taxon>Bacteria</taxon>
        <taxon>Pseudomonadati</taxon>
        <taxon>Bacteroidota</taxon>
        <taxon>Cytophagia</taxon>
        <taxon>Cytophagales</taxon>
        <taxon>Chryseotaleaceae</taxon>
        <taxon>Chryseosolibacter</taxon>
    </lineage>
</organism>
<dbReference type="GO" id="GO:0045493">
    <property type="term" value="P:xylan catabolic process"/>
    <property type="evidence" value="ECO:0007669"/>
    <property type="project" value="UniProtKB-KW"/>
</dbReference>
<keyword evidence="9" id="KW-1185">Reference proteome</keyword>
<dbReference type="SUPFAM" id="SSF53474">
    <property type="entry name" value="alpha/beta-Hydrolases"/>
    <property type="match status" value="1"/>
</dbReference>
<dbReference type="PANTHER" id="PTHR38050:SF2">
    <property type="entry name" value="FERULOYL ESTERASE C-RELATED"/>
    <property type="match status" value="1"/>
</dbReference>
<evidence type="ECO:0000313" key="9">
    <source>
        <dbReference type="Proteomes" id="UP001319200"/>
    </source>
</evidence>
<dbReference type="InterPro" id="IPR029058">
    <property type="entry name" value="AB_hydrolase_fold"/>
</dbReference>
<name>A0AAP2GIA5_9BACT</name>
<comment type="caution">
    <text evidence="8">The sequence shown here is derived from an EMBL/GenBank/DDBJ whole genome shotgun (WGS) entry which is preliminary data.</text>
</comment>
<comment type="subcellular location">
    <subcellularLocation>
        <location evidence="1">Secreted</location>
    </subcellularLocation>
</comment>
<dbReference type="Pfam" id="PF10503">
    <property type="entry name" value="Esterase_PHB"/>
    <property type="match status" value="1"/>
</dbReference>
<evidence type="ECO:0000256" key="5">
    <source>
        <dbReference type="ARBA" id="ARBA00022801"/>
    </source>
</evidence>
<evidence type="ECO:0000256" key="7">
    <source>
        <dbReference type="ARBA" id="ARBA00023326"/>
    </source>
</evidence>
<dbReference type="GO" id="GO:0005576">
    <property type="term" value="C:extracellular region"/>
    <property type="evidence" value="ECO:0007669"/>
    <property type="project" value="UniProtKB-SubCell"/>
</dbReference>
<dbReference type="EMBL" id="JAHESF010000007">
    <property type="protein sequence ID" value="MBT1696966.1"/>
    <property type="molecule type" value="Genomic_DNA"/>
</dbReference>
<keyword evidence="5" id="KW-0378">Hydrolase</keyword>
<keyword evidence="2" id="KW-0964">Secreted</keyword>
<evidence type="ECO:0000313" key="8">
    <source>
        <dbReference type="EMBL" id="MBT1696966.1"/>
    </source>
</evidence>
<keyword evidence="3" id="KW-0858">Xylan degradation</keyword>
<proteinExistence type="predicted"/>
<gene>
    <name evidence="8" type="ORF">KK083_08785</name>
</gene>
<dbReference type="AlphaFoldDB" id="A0AAP2GIA5"/>
<dbReference type="RefSeq" id="WP_254162583.1">
    <property type="nucleotide sequence ID" value="NZ_JAHESF010000007.1"/>
</dbReference>
<evidence type="ECO:0000256" key="4">
    <source>
        <dbReference type="ARBA" id="ARBA00022729"/>
    </source>
</evidence>
<dbReference type="PANTHER" id="PTHR38050">
    <property type="match status" value="1"/>
</dbReference>
<evidence type="ECO:0000256" key="2">
    <source>
        <dbReference type="ARBA" id="ARBA00022525"/>
    </source>
</evidence>
<accession>A0AAP2GIA5</accession>
<evidence type="ECO:0000256" key="3">
    <source>
        <dbReference type="ARBA" id="ARBA00022651"/>
    </source>
</evidence>
<keyword evidence="6" id="KW-0119">Carbohydrate metabolism</keyword>
<dbReference type="Gene3D" id="3.40.50.1820">
    <property type="entry name" value="alpha/beta hydrolase"/>
    <property type="match status" value="1"/>
</dbReference>
<protein>
    <submittedName>
        <fullName evidence="8">Prolyl oligopeptidase family serine peptidase</fullName>
    </submittedName>
</protein>
<dbReference type="InterPro" id="IPR043595">
    <property type="entry name" value="FaeB/C/D"/>
</dbReference>
<keyword evidence="4" id="KW-0732">Signal</keyword>
<dbReference type="InterPro" id="IPR010126">
    <property type="entry name" value="Esterase_phb"/>
</dbReference>
<evidence type="ECO:0000256" key="6">
    <source>
        <dbReference type="ARBA" id="ARBA00023277"/>
    </source>
</evidence>
<dbReference type="GO" id="GO:0030600">
    <property type="term" value="F:feruloyl esterase activity"/>
    <property type="evidence" value="ECO:0007669"/>
    <property type="project" value="InterPro"/>
</dbReference>
<evidence type="ECO:0000256" key="1">
    <source>
        <dbReference type="ARBA" id="ARBA00004613"/>
    </source>
</evidence>
<reference evidence="8 9" key="1">
    <citation type="submission" date="2021-05" db="EMBL/GenBank/DDBJ databases">
        <title>A Polyphasic approach of four new species of the genus Ohtaekwangia: Ohtaekwangia histidinii sp. nov., Ohtaekwangia cretensis sp. nov., Ohtaekwangia indiensis sp. nov., Ohtaekwangia reichenbachii sp. nov. from diverse environment.</title>
        <authorList>
            <person name="Octaviana S."/>
        </authorList>
    </citation>
    <scope>NUCLEOTIDE SEQUENCE [LARGE SCALE GENOMIC DNA]</scope>
    <source>
        <strain evidence="8 9">PWU4</strain>
    </source>
</reference>
<keyword evidence="7" id="KW-0624">Polysaccharide degradation</keyword>